<protein>
    <submittedName>
        <fullName evidence="1">Uncharacterized protein</fullName>
    </submittedName>
</protein>
<dbReference type="AlphaFoldDB" id="N9RI12"/>
<organism evidence="1 2">
    <name type="scientific">Acinetobacter higginsii</name>
    <dbReference type="NCBI Taxonomy" id="70347"/>
    <lineage>
        <taxon>Bacteria</taxon>
        <taxon>Pseudomonadati</taxon>
        <taxon>Pseudomonadota</taxon>
        <taxon>Gammaproteobacteria</taxon>
        <taxon>Moraxellales</taxon>
        <taxon>Moraxellaceae</taxon>
        <taxon>Acinetobacter</taxon>
    </lineage>
</organism>
<reference evidence="1 2" key="1">
    <citation type="submission" date="2013-02" db="EMBL/GenBank/DDBJ databases">
        <title>The Genome Sequence of Acinetobacter sp. CIP 70.18.</title>
        <authorList>
            <consortium name="The Broad Institute Genome Sequencing Platform"/>
            <consortium name="The Broad Institute Genome Sequencing Center for Infectious Disease"/>
            <person name="Cerqueira G."/>
            <person name="Feldgarden M."/>
            <person name="Courvalin P."/>
            <person name="Perichon B."/>
            <person name="Grillot-Courvalin C."/>
            <person name="Clermont D."/>
            <person name="Rocha E."/>
            <person name="Yoon E.-J."/>
            <person name="Nemec A."/>
            <person name="Walker B."/>
            <person name="Young S.K."/>
            <person name="Zeng Q."/>
            <person name="Gargeya S."/>
            <person name="Fitzgerald M."/>
            <person name="Haas B."/>
            <person name="Abouelleil A."/>
            <person name="Alvarado L."/>
            <person name="Arachchi H.M."/>
            <person name="Berlin A.M."/>
            <person name="Chapman S.B."/>
            <person name="Dewar J."/>
            <person name="Goldberg J."/>
            <person name="Griggs A."/>
            <person name="Gujja S."/>
            <person name="Hansen M."/>
            <person name="Howarth C."/>
            <person name="Imamovic A."/>
            <person name="Larimer J."/>
            <person name="McCowan C."/>
            <person name="Murphy C."/>
            <person name="Neiman D."/>
            <person name="Pearson M."/>
            <person name="Priest M."/>
            <person name="Roberts A."/>
            <person name="Saif S."/>
            <person name="Shea T."/>
            <person name="Sisk P."/>
            <person name="Sykes S."/>
            <person name="Wortman J."/>
            <person name="Nusbaum C."/>
            <person name="Birren B."/>
        </authorList>
    </citation>
    <scope>NUCLEOTIDE SEQUENCE [LARGE SCALE GENOMIC DNA]</scope>
    <source>
        <strain evidence="1 2">CIP 70.18</strain>
    </source>
</reference>
<dbReference type="Proteomes" id="UP000013084">
    <property type="component" value="Unassembled WGS sequence"/>
</dbReference>
<dbReference type="EMBL" id="APRN01000036">
    <property type="protein sequence ID" value="ENX57633.1"/>
    <property type="molecule type" value="Genomic_DNA"/>
</dbReference>
<name>N9RI12_9GAMM</name>
<comment type="caution">
    <text evidence="1">The sequence shown here is derived from an EMBL/GenBank/DDBJ whole genome shotgun (WGS) entry which is preliminary data.</text>
</comment>
<dbReference type="PATRIC" id="fig|1217700.3.peg.1960"/>
<evidence type="ECO:0000313" key="2">
    <source>
        <dbReference type="Proteomes" id="UP000013084"/>
    </source>
</evidence>
<sequence>MNELAELGCTCVQLNGKECAFEDRDYKFCPCCVEYFEGMAAVDESYIEYGGPEYEDEFAEEDEEQSQ</sequence>
<gene>
    <name evidence="1" type="ORF">F902_02030</name>
</gene>
<dbReference type="OrthoDB" id="9907732at2"/>
<evidence type="ECO:0000313" key="1">
    <source>
        <dbReference type="EMBL" id="ENX57633.1"/>
    </source>
</evidence>
<accession>N9RI12</accession>
<proteinExistence type="predicted"/>
<dbReference type="HOGENOM" id="CLU_2802636_0_0_6"/>
<dbReference type="RefSeq" id="WP_005203062.1">
    <property type="nucleotide sequence ID" value="NZ_KB850072.1"/>
</dbReference>
<keyword evidence="2" id="KW-1185">Reference proteome</keyword>